<protein>
    <submittedName>
        <fullName evidence="4">Putative DNA/RNA polymerases</fullName>
    </submittedName>
</protein>
<evidence type="ECO:0000313" key="4">
    <source>
        <dbReference type="EMBL" id="GAQ80066.1"/>
    </source>
</evidence>
<dbReference type="InterPro" id="IPR052055">
    <property type="entry name" value="Hepadnavirus_pol/RT"/>
</dbReference>
<dbReference type="Gene3D" id="3.10.10.10">
    <property type="entry name" value="HIV Type 1 Reverse Transcriptase, subunit A, domain 1"/>
    <property type="match status" value="1"/>
</dbReference>
<feature type="region of interest" description="Disordered" evidence="2">
    <location>
        <begin position="909"/>
        <end position="928"/>
    </location>
</feature>
<evidence type="ECO:0000259" key="3">
    <source>
        <dbReference type="Pfam" id="PF00078"/>
    </source>
</evidence>
<dbReference type="CDD" id="cd03714">
    <property type="entry name" value="RT_DIRS1"/>
    <property type="match status" value="1"/>
</dbReference>
<proteinExistence type="predicted"/>
<dbReference type="Proteomes" id="UP000054558">
    <property type="component" value="Unassembled WGS sequence"/>
</dbReference>
<evidence type="ECO:0000256" key="1">
    <source>
        <dbReference type="SAM" id="Coils"/>
    </source>
</evidence>
<name>A0A1Y1HU66_KLENI</name>
<feature type="compositionally biased region" description="Basic and acidic residues" evidence="2">
    <location>
        <begin position="376"/>
        <end position="387"/>
    </location>
</feature>
<evidence type="ECO:0000313" key="5">
    <source>
        <dbReference type="Proteomes" id="UP000054558"/>
    </source>
</evidence>
<dbReference type="EMBL" id="DF236994">
    <property type="protein sequence ID" value="GAQ80066.1"/>
    <property type="molecule type" value="Genomic_DNA"/>
</dbReference>
<feature type="compositionally biased region" description="Basic and acidic residues" evidence="2">
    <location>
        <begin position="434"/>
        <end position="449"/>
    </location>
</feature>
<dbReference type="AlphaFoldDB" id="A0A1Y1HU66"/>
<sequence length="928" mass="101669">MEDKYARLEQAKERKRQANLRAKREIAEAKEAVLWNGRPGAEFGTPPEAWAEFPLGGKNPVRGFSAPVIGGQGEFGFRRGQAAQQGEVRRPVPVRSGLLQQFGFRQAGPSHFQARQLPDERPAFQPIFPPAAGRVNLGPPGFRHGEQPPPRNLSAQRSFHTPAEQQSVSSPVTHRNPPPETGRQSAMASSRPVRAALPKERKEDKSSDSGEELRARLKNIEKQLHANKAKTAIESEMKKLASAINPVTIRGLLLQHEMYAAIYAAEKNQKGGLALAGDFGVFIRNRCRRLSYMAEDICTYAQQKVAELGEDATDAEISEVDKKILRFYPEINGSRRRRCHWASTQNGFGTTGKGGKELAEAEETEIESPVGATKADLARRAGVHRQDASVAGTSKPKLGTPGNQTVSEGEGDPPVTDQACNKSAQPIAEPPVTGERDQVASNSEERKTSVGEPEGDVREEEESETCETEERGAAEAKALEELEDSIDEATDPLPGGPCQIPFQYDKLRDVLVFTFPGSFMVTGDLKSGYFHVPIHPAYWKYFGFKIGKKTFFYKVLCFGFAQACWVFTTVMKEPIVELRRLGIPLSGYVDDLFTAAETFGKALRQILFTRSPVRSSGGLLRPSQMPAGTAPGTEVVGLPRQLNFTETFSLTEARRIRIEKALQEIVDRKLTSARAIAKLAGMLASAAPAVLPVSIYSRSLYEALSNRTGWDALFPNPETVVQTAKFWLENLGSQEEALRSSSEREVGGYAAALQVVAEQAPEEIKGRSVLVIGDSQAGVSALTKCRSAAPFINSALQKLVELSRAYDFDIAARWVPREEIEEADALSREPDPSDWGLSPKLYNEVTEFFSVRPAVDLFASSHLHVAPVFVSKYYTPECSGILAQSLDWSRIVARGQLCMGVSSARPGRARLGSPPEIQNGCASLHKHT</sequence>
<dbReference type="SUPFAM" id="SSF56672">
    <property type="entry name" value="DNA/RNA polymerases"/>
    <property type="match status" value="1"/>
</dbReference>
<dbReference type="InterPro" id="IPR000477">
    <property type="entry name" value="RT_dom"/>
</dbReference>
<evidence type="ECO:0000256" key="2">
    <source>
        <dbReference type="SAM" id="MobiDB-lite"/>
    </source>
</evidence>
<reference evidence="4 5" key="1">
    <citation type="journal article" date="2014" name="Nat. Commun.">
        <title>Klebsormidium flaccidum genome reveals primary factors for plant terrestrial adaptation.</title>
        <authorList>
            <person name="Hori K."/>
            <person name="Maruyama F."/>
            <person name="Fujisawa T."/>
            <person name="Togashi T."/>
            <person name="Yamamoto N."/>
            <person name="Seo M."/>
            <person name="Sato S."/>
            <person name="Yamada T."/>
            <person name="Mori H."/>
            <person name="Tajima N."/>
            <person name="Moriyama T."/>
            <person name="Ikeuchi M."/>
            <person name="Watanabe M."/>
            <person name="Wada H."/>
            <person name="Kobayashi K."/>
            <person name="Saito M."/>
            <person name="Masuda T."/>
            <person name="Sasaki-Sekimoto Y."/>
            <person name="Mashiguchi K."/>
            <person name="Awai K."/>
            <person name="Shimojima M."/>
            <person name="Masuda S."/>
            <person name="Iwai M."/>
            <person name="Nobusawa T."/>
            <person name="Narise T."/>
            <person name="Kondo S."/>
            <person name="Saito H."/>
            <person name="Sato R."/>
            <person name="Murakawa M."/>
            <person name="Ihara Y."/>
            <person name="Oshima-Yamada Y."/>
            <person name="Ohtaka K."/>
            <person name="Satoh M."/>
            <person name="Sonobe K."/>
            <person name="Ishii M."/>
            <person name="Ohtani R."/>
            <person name="Kanamori-Sato M."/>
            <person name="Honoki R."/>
            <person name="Miyazaki D."/>
            <person name="Mochizuki H."/>
            <person name="Umetsu J."/>
            <person name="Higashi K."/>
            <person name="Shibata D."/>
            <person name="Kamiya Y."/>
            <person name="Sato N."/>
            <person name="Nakamura Y."/>
            <person name="Tabata S."/>
            <person name="Ida S."/>
            <person name="Kurokawa K."/>
            <person name="Ohta H."/>
        </authorList>
    </citation>
    <scope>NUCLEOTIDE SEQUENCE [LARGE SCALE GENOMIC DNA]</scope>
    <source>
        <strain evidence="4 5">NIES-2285</strain>
    </source>
</reference>
<dbReference type="Pfam" id="PF00078">
    <property type="entry name" value="RVT_1"/>
    <property type="match status" value="1"/>
</dbReference>
<feature type="compositionally biased region" description="Acidic residues" evidence="2">
    <location>
        <begin position="453"/>
        <end position="467"/>
    </location>
</feature>
<feature type="compositionally biased region" description="Basic and acidic residues" evidence="2">
    <location>
        <begin position="197"/>
        <end position="212"/>
    </location>
</feature>
<feature type="region of interest" description="Disordered" evidence="2">
    <location>
        <begin position="342"/>
        <end position="473"/>
    </location>
</feature>
<dbReference type="Gene3D" id="3.30.70.270">
    <property type="match status" value="1"/>
</dbReference>
<feature type="coiled-coil region" evidence="1">
    <location>
        <begin position="1"/>
        <end position="32"/>
    </location>
</feature>
<feature type="compositionally biased region" description="Polar residues" evidence="2">
    <location>
        <begin position="153"/>
        <end position="173"/>
    </location>
</feature>
<keyword evidence="1" id="KW-0175">Coiled coil</keyword>
<feature type="region of interest" description="Disordered" evidence="2">
    <location>
        <begin position="122"/>
        <end position="212"/>
    </location>
</feature>
<accession>A0A1Y1HU66</accession>
<dbReference type="InterPro" id="IPR043502">
    <property type="entry name" value="DNA/RNA_pol_sf"/>
</dbReference>
<keyword evidence="5" id="KW-1185">Reference proteome</keyword>
<organism evidence="4 5">
    <name type="scientific">Klebsormidium nitens</name>
    <name type="common">Green alga</name>
    <name type="synonym">Ulothrix nitens</name>
    <dbReference type="NCBI Taxonomy" id="105231"/>
    <lineage>
        <taxon>Eukaryota</taxon>
        <taxon>Viridiplantae</taxon>
        <taxon>Streptophyta</taxon>
        <taxon>Klebsormidiophyceae</taxon>
        <taxon>Klebsormidiales</taxon>
        <taxon>Klebsormidiaceae</taxon>
        <taxon>Klebsormidium</taxon>
    </lineage>
</organism>
<dbReference type="PANTHER" id="PTHR33050">
    <property type="entry name" value="REVERSE TRANSCRIPTASE DOMAIN-CONTAINING PROTEIN"/>
    <property type="match status" value="1"/>
</dbReference>
<gene>
    <name evidence="4" type="ORF">KFL_000450220</name>
</gene>
<dbReference type="PANTHER" id="PTHR33050:SF7">
    <property type="entry name" value="RIBONUCLEASE H"/>
    <property type="match status" value="1"/>
</dbReference>
<feature type="domain" description="Reverse transcriptase" evidence="3">
    <location>
        <begin position="520"/>
        <end position="605"/>
    </location>
</feature>
<dbReference type="OrthoDB" id="7462124at2759"/>
<dbReference type="InterPro" id="IPR043128">
    <property type="entry name" value="Rev_trsase/Diguanyl_cyclase"/>
</dbReference>